<dbReference type="OrthoDB" id="1920857at2759"/>
<feature type="region of interest" description="Disordered" evidence="1">
    <location>
        <begin position="134"/>
        <end position="185"/>
    </location>
</feature>
<evidence type="ECO:0000313" key="3">
    <source>
        <dbReference type="Proteomes" id="UP001152484"/>
    </source>
</evidence>
<organism evidence="2 3">
    <name type="scientific">Cuscuta europaea</name>
    <name type="common">European dodder</name>
    <dbReference type="NCBI Taxonomy" id="41803"/>
    <lineage>
        <taxon>Eukaryota</taxon>
        <taxon>Viridiplantae</taxon>
        <taxon>Streptophyta</taxon>
        <taxon>Embryophyta</taxon>
        <taxon>Tracheophyta</taxon>
        <taxon>Spermatophyta</taxon>
        <taxon>Magnoliopsida</taxon>
        <taxon>eudicotyledons</taxon>
        <taxon>Gunneridae</taxon>
        <taxon>Pentapetalae</taxon>
        <taxon>asterids</taxon>
        <taxon>lamiids</taxon>
        <taxon>Solanales</taxon>
        <taxon>Convolvulaceae</taxon>
        <taxon>Cuscuteae</taxon>
        <taxon>Cuscuta</taxon>
        <taxon>Cuscuta subgen. Cuscuta</taxon>
    </lineage>
</organism>
<feature type="compositionally biased region" description="Low complexity" evidence="1">
    <location>
        <begin position="135"/>
        <end position="153"/>
    </location>
</feature>
<reference evidence="2" key="1">
    <citation type="submission" date="2022-07" db="EMBL/GenBank/DDBJ databases">
        <authorList>
            <person name="Macas J."/>
            <person name="Novak P."/>
            <person name="Neumann P."/>
        </authorList>
    </citation>
    <scope>NUCLEOTIDE SEQUENCE</scope>
</reference>
<dbReference type="PANTHER" id="PTHR31722:SF2">
    <property type="entry name" value="DNA CROSS-LINK REPAIR 1 PROTEIN-LIKE"/>
    <property type="match status" value="1"/>
</dbReference>
<feature type="compositionally biased region" description="Basic and acidic residues" evidence="1">
    <location>
        <begin position="158"/>
        <end position="170"/>
    </location>
</feature>
<dbReference type="AlphaFoldDB" id="A0A9P0ZDE1"/>
<proteinExistence type="predicted"/>
<gene>
    <name evidence="2" type="ORF">CEURO_LOCUS14538</name>
</gene>
<dbReference type="PANTHER" id="PTHR31722">
    <property type="entry name" value="OS06G0675200 PROTEIN"/>
    <property type="match status" value="1"/>
</dbReference>
<comment type="caution">
    <text evidence="2">The sequence shown here is derived from an EMBL/GenBank/DDBJ whole genome shotgun (WGS) entry which is preliminary data.</text>
</comment>
<keyword evidence="3" id="KW-1185">Reference proteome</keyword>
<accession>A0A9P0ZDE1</accession>
<dbReference type="Proteomes" id="UP001152484">
    <property type="component" value="Unassembled WGS sequence"/>
</dbReference>
<evidence type="ECO:0000313" key="2">
    <source>
        <dbReference type="EMBL" id="CAH9099574.1"/>
    </source>
</evidence>
<protein>
    <submittedName>
        <fullName evidence="2">Uncharacterized protein</fullName>
    </submittedName>
</protein>
<dbReference type="EMBL" id="CAMAPE010000038">
    <property type="protein sequence ID" value="CAH9099574.1"/>
    <property type="molecule type" value="Genomic_DNA"/>
</dbReference>
<evidence type="ECO:0000256" key="1">
    <source>
        <dbReference type="SAM" id="MobiDB-lite"/>
    </source>
</evidence>
<name>A0A9P0ZDE1_CUSEU</name>
<sequence length="204" mass="22902">MEPFTALSSPRISFSADYLDENDFISICPNSDAQKEKEKVCNAPEFEFLSGELKSESCLITPADELFFEGKMIPFWEMTHFEKKLGNISLKTEEEEEMEKQRKEASWFLDDDPSPRLPKCIVMWKELLRLRRNRPSSSLSPSSSTSSSSSSGSLPPPADERPGRSREKGAGKVMKMKKGGVDTAKSAATIRDYSGLEKCSAYYT</sequence>